<evidence type="ECO:0000256" key="11">
    <source>
        <dbReference type="ARBA" id="ARBA00022842"/>
    </source>
</evidence>
<dbReference type="EMBL" id="CP006664">
    <property type="protein sequence ID" value="AIJ08137.1"/>
    <property type="molecule type" value="Genomic_DNA"/>
</dbReference>
<evidence type="ECO:0000256" key="13">
    <source>
        <dbReference type="PIRSR" id="PIRSR017818-1"/>
    </source>
</evidence>
<evidence type="ECO:0000256" key="15">
    <source>
        <dbReference type="PIRSR" id="PIRSR017818-3"/>
    </source>
</evidence>
<keyword evidence="8 16" id="KW-0732">Signal</keyword>
<evidence type="ECO:0000256" key="4">
    <source>
        <dbReference type="ARBA" id="ARBA00011881"/>
    </source>
</evidence>
<evidence type="ECO:0000256" key="14">
    <source>
        <dbReference type="PIRSR" id="PIRSR017818-2"/>
    </source>
</evidence>
<protein>
    <recommendedName>
        <fullName evidence="6 12">Class B acid phosphatase</fullName>
        <ecNumber evidence="5 12">3.1.3.2</ecNumber>
    </recommendedName>
</protein>
<evidence type="ECO:0000256" key="12">
    <source>
        <dbReference type="PIRNR" id="PIRNR017818"/>
    </source>
</evidence>
<feature type="active site" description="Nucleophile" evidence="13">
    <location>
        <position position="72"/>
    </location>
</feature>
<dbReference type="EC" id="3.1.3.2" evidence="5 12"/>
<evidence type="ECO:0000256" key="7">
    <source>
        <dbReference type="ARBA" id="ARBA00022723"/>
    </source>
</evidence>
<dbReference type="SFLD" id="SFLDS00003">
    <property type="entry name" value="Haloacid_Dehalogenase"/>
    <property type="match status" value="1"/>
</dbReference>
<dbReference type="PIRSF" id="PIRSF017818">
    <property type="entry name" value="Acid_Ptase_B"/>
    <property type="match status" value="1"/>
</dbReference>
<evidence type="ECO:0000256" key="5">
    <source>
        <dbReference type="ARBA" id="ARBA00012646"/>
    </source>
</evidence>
<keyword evidence="10 12" id="KW-0378">Hydrolase</keyword>
<dbReference type="CDD" id="cd07499">
    <property type="entry name" value="HAD_CBAP"/>
    <property type="match status" value="1"/>
</dbReference>
<dbReference type="InterPro" id="IPR010025">
    <property type="entry name" value="HAD-SF_ppase_IIIB_AphA"/>
</dbReference>
<dbReference type="Proteomes" id="UP000028681">
    <property type="component" value="Chromosome"/>
</dbReference>
<dbReference type="KEGG" id="ete:ETEE_1688"/>
<dbReference type="InterPro" id="IPR005519">
    <property type="entry name" value="Acid_phosphat_B-like"/>
</dbReference>
<dbReference type="InterPro" id="IPR036412">
    <property type="entry name" value="HAD-like_sf"/>
</dbReference>
<evidence type="ECO:0000256" key="2">
    <source>
        <dbReference type="ARBA" id="ARBA00004418"/>
    </source>
</evidence>
<organism evidence="17 18">
    <name type="scientific">Edwardsiella anguillarum ET080813</name>
    <dbReference type="NCBI Taxonomy" id="667120"/>
    <lineage>
        <taxon>Bacteria</taxon>
        <taxon>Pseudomonadati</taxon>
        <taxon>Pseudomonadota</taxon>
        <taxon>Gammaproteobacteria</taxon>
        <taxon>Enterobacterales</taxon>
        <taxon>Hafniaceae</taxon>
        <taxon>Edwardsiella</taxon>
    </lineage>
</organism>
<dbReference type="AlphaFoldDB" id="A0A076LN29"/>
<dbReference type="SUPFAM" id="SSF56784">
    <property type="entry name" value="HAD-like"/>
    <property type="match status" value="1"/>
</dbReference>
<feature type="binding site" evidence="14">
    <location>
        <position position="181"/>
    </location>
    <ligand>
        <name>substrate</name>
    </ligand>
</feature>
<evidence type="ECO:0000256" key="3">
    <source>
        <dbReference type="ARBA" id="ARBA00007752"/>
    </source>
</evidence>
<dbReference type="GO" id="GO:0046872">
    <property type="term" value="F:metal ion binding"/>
    <property type="evidence" value="ECO:0007669"/>
    <property type="project" value="UniProtKB-KW"/>
</dbReference>
<evidence type="ECO:0000256" key="10">
    <source>
        <dbReference type="ARBA" id="ARBA00022801"/>
    </source>
</evidence>
<feature type="binding site" evidence="15">
    <location>
        <position position="74"/>
    </location>
    <ligand>
        <name>Mg(2+)</name>
        <dbReference type="ChEBI" id="CHEBI:18420"/>
    </ligand>
</feature>
<comment type="cofactor">
    <cofactor evidence="12 15">
        <name>Mg(2+)</name>
        <dbReference type="ChEBI" id="CHEBI:18420"/>
    </cofactor>
    <text evidence="12 15">Binds 1 Mg(2+) ion per subunit.</text>
</comment>
<keyword evidence="9 12" id="KW-0574">Periplasm</keyword>
<dbReference type="Gene3D" id="3.40.50.1000">
    <property type="entry name" value="HAD superfamily/HAD-like"/>
    <property type="match status" value="1"/>
</dbReference>
<dbReference type="HOGENOM" id="CLU_081496_0_0_6"/>
<name>A0A076LN29_9GAMM</name>
<reference evidence="17 18" key="1">
    <citation type="journal article" date="2012" name="PLoS ONE">
        <title>Edwardsiella comparative phylogenomics reveal the new intra/inter-species taxonomic relationships, virulence evolution and niche adaptation mechanisms.</title>
        <authorList>
            <person name="Yang M."/>
            <person name="Lv Y."/>
            <person name="Xiao J."/>
            <person name="Wu H."/>
            <person name="Zheng H."/>
            <person name="Liu Q."/>
            <person name="Zhang Y."/>
            <person name="Wang Q."/>
        </authorList>
    </citation>
    <scope>NUCLEOTIDE SEQUENCE [LARGE SCALE GENOMIC DNA]</scope>
    <source>
        <strain evidence="18">080813</strain>
    </source>
</reference>
<feature type="binding site" evidence="14">
    <location>
        <begin position="141"/>
        <end position="142"/>
    </location>
    <ligand>
        <name>substrate</name>
    </ligand>
</feature>
<accession>A0A076LN29</accession>
<evidence type="ECO:0000256" key="16">
    <source>
        <dbReference type="SAM" id="SignalP"/>
    </source>
</evidence>
<dbReference type="SFLD" id="SFLDG01127">
    <property type="entry name" value="C1.3:_Acid_Phosphatase_Like"/>
    <property type="match status" value="1"/>
</dbReference>
<feature type="chain" id="PRO_5001715323" description="Class B acid phosphatase" evidence="16">
    <location>
        <begin position="27"/>
        <end position="241"/>
    </location>
</feature>
<comment type="subcellular location">
    <subcellularLocation>
        <location evidence="2 12">Periplasm</location>
    </subcellularLocation>
</comment>
<proteinExistence type="inferred from homology"/>
<evidence type="ECO:0000313" key="18">
    <source>
        <dbReference type="Proteomes" id="UP000028681"/>
    </source>
</evidence>
<evidence type="ECO:0000313" key="17">
    <source>
        <dbReference type="EMBL" id="AIJ08137.1"/>
    </source>
</evidence>
<comment type="similarity">
    <text evidence="3 12">Belongs to the class B bacterial acid phosphatase family.</text>
</comment>
<feature type="active site" description="Proton donor" evidence="13">
    <location>
        <position position="74"/>
    </location>
</feature>
<evidence type="ECO:0000256" key="1">
    <source>
        <dbReference type="ARBA" id="ARBA00000032"/>
    </source>
</evidence>
<keyword evidence="11 12" id="KW-0460">Magnesium</keyword>
<evidence type="ECO:0000256" key="8">
    <source>
        <dbReference type="ARBA" id="ARBA00022729"/>
    </source>
</evidence>
<sequence>MFITTKKSLIALVLATAGLISSPASFATETAAQPNLGATLTQLTQQYPIHWISIEQVAESLKGKAPISVGFDIDDTLLFSSPAFFYGKQKFSPDSNAFLKNQKFWDEVSSSGWDRFSIPKDSGRALMELHLKRGDHVYFITGRPMPSNGKEDLTQTLKDDFKIPDNQLNKVIFAGTKQDAKVEYMQKHHITIFYGDSDNDIQDARKAGAEGIRVLRPLNSTNKPMPKNGAFGEKVIVNSQY</sequence>
<comment type="catalytic activity">
    <reaction evidence="1 12">
        <text>a phosphate monoester + H2O = an alcohol + phosphate</text>
        <dbReference type="Rhea" id="RHEA:15017"/>
        <dbReference type="ChEBI" id="CHEBI:15377"/>
        <dbReference type="ChEBI" id="CHEBI:30879"/>
        <dbReference type="ChEBI" id="CHEBI:43474"/>
        <dbReference type="ChEBI" id="CHEBI:67140"/>
        <dbReference type="EC" id="3.1.3.2"/>
    </reaction>
</comment>
<dbReference type="GO" id="GO:0003993">
    <property type="term" value="F:acid phosphatase activity"/>
    <property type="evidence" value="ECO:0007669"/>
    <property type="project" value="UniProtKB-EC"/>
</dbReference>
<evidence type="ECO:0000256" key="9">
    <source>
        <dbReference type="ARBA" id="ARBA00022764"/>
    </source>
</evidence>
<feature type="binding site" evidence="15">
    <location>
        <position position="72"/>
    </location>
    <ligand>
        <name>Mg(2+)</name>
        <dbReference type="ChEBI" id="CHEBI:18420"/>
    </ligand>
</feature>
<evidence type="ECO:0000256" key="6">
    <source>
        <dbReference type="ARBA" id="ARBA00022113"/>
    </source>
</evidence>
<comment type="subunit">
    <text evidence="4 12">Homotetramer.</text>
</comment>
<dbReference type="InterPro" id="IPR023214">
    <property type="entry name" value="HAD_sf"/>
</dbReference>
<dbReference type="RefSeq" id="WP_012850263.1">
    <property type="nucleotide sequence ID" value="NZ_CP006664.1"/>
</dbReference>
<dbReference type="Pfam" id="PF03767">
    <property type="entry name" value="Acid_phosphat_B"/>
    <property type="match status" value="1"/>
</dbReference>
<dbReference type="NCBIfam" id="TIGR01672">
    <property type="entry name" value="AphA"/>
    <property type="match status" value="1"/>
</dbReference>
<dbReference type="GeneID" id="72530237"/>
<keyword evidence="7 12" id="KW-0479">Metal-binding</keyword>
<gene>
    <name evidence="17" type="primary">aphA</name>
    <name evidence="17" type="ORF">ETEE_1688</name>
</gene>
<feature type="binding site" evidence="15">
    <location>
        <position position="196"/>
    </location>
    <ligand>
        <name>Mg(2+)</name>
        <dbReference type="ChEBI" id="CHEBI:18420"/>
    </ligand>
</feature>
<feature type="signal peptide" evidence="16">
    <location>
        <begin position="1"/>
        <end position="26"/>
    </location>
</feature>
<dbReference type="GO" id="GO:0030288">
    <property type="term" value="C:outer membrane-bounded periplasmic space"/>
    <property type="evidence" value="ECO:0007669"/>
    <property type="project" value="InterPro"/>
</dbReference>